<dbReference type="Pfam" id="PF13472">
    <property type="entry name" value="Lipase_GDSL_2"/>
    <property type="match status" value="1"/>
</dbReference>
<dbReference type="CDD" id="cd01823">
    <property type="entry name" value="SEST_like"/>
    <property type="match status" value="1"/>
</dbReference>
<dbReference type="Proteomes" id="UP001596298">
    <property type="component" value="Unassembled WGS sequence"/>
</dbReference>
<keyword evidence="3" id="KW-0378">Hydrolase</keyword>
<reference evidence="4" key="1">
    <citation type="journal article" date="2019" name="Int. J. Syst. Evol. Microbiol.">
        <title>The Global Catalogue of Microorganisms (GCM) 10K type strain sequencing project: providing services to taxonomists for standard genome sequencing and annotation.</title>
        <authorList>
            <consortium name="The Broad Institute Genomics Platform"/>
            <consortium name="The Broad Institute Genome Sequencing Center for Infectious Disease"/>
            <person name="Wu L."/>
            <person name="Ma J."/>
        </authorList>
    </citation>
    <scope>NUCLEOTIDE SEQUENCE [LARGE SCALE GENOMIC DNA]</scope>
    <source>
        <strain evidence="4">CCUG 58127</strain>
    </source>
</reference>
<sequence>MMRRITSVVAATLFAAAIGIGAAGPATAKVTPPTANPHAIKTSPYVALGDSYSSAAGEAPFVATAPPTCSRSTLNYAHDIAAWTKPSSFTDVTCSGAKTSDFFSSQAPGVAPQLDAVTKHTRLVTMTIGGNDENVFVDSFFGCATISSSDIMGNPCEQKYGTTFTDEITTQTYPHLVAALTAVRQKAPVATVVILGYPHILPPVGELSCYPSMPIAMGDVPWLDHEENVLNAAVQRAAQRTGARYIDMSSSSVGHDACEPAGTRWIEPAVGPINAFPVHPNATGEAAMATQTLRQLHR</sequence>
<keyword evidence="1" id="KW-0732">Signal</keyword>
<evidence type="ECO:0000313" key="3">
    <source>
        <dbReference type="EMBL" id="MFC6704846.1"/>
    </source>
</evidence>
<dbReference type="InterPro" id="IPR036514">
    <property type="entry name" value="SGNH_hydro_sf"/>
</dbReference>
<evidence type="ECO:0000313" key="4">
    <source>
        <dbReference type="Proteomes" id="UP001596298"/>
    </source>
</evidence>
<dbReference type="RefSeq" id="WP_382399449.1">
    <property type="nucleotide sequence ID" value="NZ_JBHSWH010000001.1"/>
</dbReference>
<protein>
    <submittedName>
        <fullName evidence="3">SGNH/GDSL hydrolase family protein</fullName>
        <ecNumber evidence="3">3.1.-.-</ecNumber>
    </submittedName>
</protein>
<dbReference type="EC" id="3.1.-.-" evidence="3"/>
<proteinExistence type="predicted"/>
<comment type="caution">
    <text evidence="3">The sequence shown here is derived from an EMBL/GenBank/DDBJ whole genome shotgun (WGS) entry which is preliminary data.</text>
</comment>
<dbReference type="GO" id="GO:0016787">
    <property type="term" value="F:hydrolase activity"/>
    <property type="evidence" value="ECO:0007669"/>
    <property type="project" value="UniProtKB-KW"/>
</dbReference>
<feature type="chain" id="PRO_5046675203" evidence="1">
    <location>
        <begin position="29"/>
        <end position="298"/>
    </location>
</feature>
<keyword evidence="4" id="KW-1185">Reference proteome</keyword>
<organism evidence="3 4">
    <name type="scientific">Flexivirga alba</name>
    <dbReference type="NCBI Taxonomy" id="702742"/>
    <lineage>
        <taxon>Bacteria</taxon>
        <taxon>Bacillati</taxon>
        <taxon>Actinomycetota</taxon>
        <taxon>Actinomycetes</taxon>
        <taxon>Micrococcales</taxon>
        <taxon>Dermacoccaceae</taxon>
        <taxon>Flexivirga</taxon>
    </lineage>
</organism>
<dbReference type="EMBL" id="JBHSWH010000001">
    <property type="protein sequence ID" value="MFC6704846.1"/>
    <property type="molecule type" value="Genomic_DNA"/>
</dbReference>
<dbReference type="PANTHER" id="PTHR37981">
    <property type="entry name" value="LIPASE 2"/>
    <property type="match status" value="1"/>
</dbReference>
<accession>A0ABW2AEM3</accession>
<dbReference type="PANTHER" id="PTHR37981:SF1">
    <property type="entry name" value="SGNH HYDROLASE-TYPE ESTERASE DOMAIN-CONTAINING PROTEIN"/>
    <property type="match status" value="1"/>
</dbReference>
<dbReference type="SUPFAM" id="SSF52266">
    <property type="entry name" value="SGNH hydrolase"/>
    <property type="match status" value="1"/>
</dbReference>
<evidence type="ECO:0000256" key="1">
    <source>
        <dbReference type="SAM" id="SignalP"/>
    </source>
</evidence>
<dbReference type="Gene3D" id="3.40.50.1110">
    <property type="entry name" value="SGNH hydrolase"/>
    <property type="match status" value="1"/>
</dbReference>
<gene>
    <name evidence="3" type="ORF">ACFQDH_06090</name>
</gene>
<evidence type="ECO:0000259" key="2">
    <source>
        <dbReference type="Pfam" id="PF13472"/>
    </source>
</evidence>
<name>A0ABW2AEM3_9MICO</name>
<feature type="signal peptide" evidence="1">
    <location>
        <begin position="1"/>
        <end position="28"/>
    </location>
</feature>
<feature type="domain" description="SGNH hydrolase-type esterase" evidence="2">
    <location>
        <begin position="47"/>
        <end position="286"/>
    </location>
</feature>
<dbReference type="InterPro" id="IPR037460">
    <property type="entry name" value="SEST-like"/>
</dbReference>
<dbReference type="InterPro" id="IPR013830">
    <property type="entry name" value="SGNH_hydro"/>
</dbReference>